<feature type="region of interest" description="Disordered" evidence="1">
    <location>
        <begin position="22"/>
        <end position="41"/>
    </location>
</feature>
<dbReference type="AlphaFoldDB" id="A0A1I6D0N0"/>
<feature type="chain" id="PRO_5011693926" description="DUF3558 domain-containing protein" evidence="2">
    <location>
        <begin position="23"/>
        <end position="160"/>
    </location>
</feature>
<feature type="compositionally biased region" description="Polar residues" evidence="1">
    <location>
        <begin position="22"/>
        <end position="35"/>
    </location>
</feature>
<keyword evidence="4" id="KW-1185">Reference proteome</keyword>
<organism evidence="3 4">
    <name type="scientific">Lentzea waywayandensis</name>
    <dbReference type="NCBI Taxonomy" id="84724"/>
    <lineage>
        <taxon>Bacteria</taxon>
        <taxon>Bacillati</taxon>
        <taxon>Actinomycetota</taxon>
        <taxon>Actinomycetes</taxon>
        <taxon>Pseudonocardiales</taxon>
        <taxon>Pseudonocardiaceae</taxon>
        <taxon>Lentzea</taxon>
    </lineage>
</organism>
<evidence type="ECO:0000313" key="4">
    <source>
        <dbReference type="Proteomes" id="UP000198583"/>
    </source>
</evidence>
<dbReference type="STRING" id="84724.SAMN04488564_101772"/>
<keyword evidence="2" id="KW-0732">Signal</keyword>
<sequence length="160" mass="16444">MRITLLAAAAFLLAACTSTPEAAPSQVPQAPTTVEQPAGKGPNCANANSSVVGKALGLRLQGQQETVDKAVTTCRYVGAGMPVEVRFTANATAATFAKGKPEKAKALEGLFDEAYEATAGGAETAQHTVAARKGKTQIEVMSPAGVEPSKKLITDLFGRI</sequence>
<evidence type="ECO:0000256" key="2">
    <source>
        <dbReference type="SAM" id="SignalP"/>
    </source>
</evidence>
<dbReference type="PROSITE" id="PS51257">
    <property type="entry name" value="PROKAR_LIPOPROTEIN"/>
    <property type="match status" value="1"/>
</dbReference>
<proteinExistence type="predicted"/>
<dbReference type="RefSeq" id="WP_093588287.1">
    <property type="nucleotide sequence ID" value="NZ_FOYL01000001.1"/>
</dbReference>
<dbReference type="EMBL" id="FOYL01000001">
    <property type="protein sequence ID" value="SFQ99054.1"/>
    <property type="molecule type" value="Genomic_DNA"/>
</dbReference>
<evidence type="ECO:0000313" key="3">
    <source>
        <dbReference type="EMBL" id="SFQ99054.1"/>
    </source>
</evidence>
<protein>
    <recommendedName>
        <fullName evidence="5">DUF3558 domain-containing protein</fullName>
    </recommendedName>
</protein>
<evidence type="ECO:0008006" key="5">
    <source>
        <dbReference type="Google" id="ProtNLM"/>
    </source>
</evidence>
<feature type="signal peptide" evidence="2">
    <location>
        <begin position="1"/>
        <end position="22"/>
    </location>
</feature>
<gene>
    <name evidence="3" type="ORF">SAMN04488564_101772</name>
</gene>
<name>A0A1I6D0N0_9PSEU</name>
<dbReference type="Proteomes" id="UP000198583">
    <property type="component" value="Unassembled WGS sequence"/>
</dbReference>
<evidence type="ECO:0000256" key="1">
    <source>
        <dbReference type="SAM" id="MobiDB-lite"/>
    </source>
</evidence>
<accession>A0A1I6D0N0</accession>
<dbReference type="OrthoDB" id="3690362at2"/>
<reference evidence="4" key="1">
    <citation type="submission" date="2016-10" db="EMBL/GenBank/DDBJ databases">
        <authorList>
            <person name="Varghese N."/>
            <person name="Submissions S."/>
        </authorList>
    </citation>
    <scope>NUCLEOTIDE SEQUENCE [LARGE SCALE GENOMIC DNA]</scope>
    <source>
        <strain evidence="4">DSM 44232</strain>
    </source>
</reference>